<feature type="transmembrane region" description="Helical" evidence="1">
    <location>
        <begin position="23"/>
        <end position="44"/>
    </location>
</feature>
<gene>
    <name evidence="2" type="ORF">LPMP_203630</name>
</gene>
<dbReference type="Proteomes" id="UP000063063">
    <property type="component" value="Chromosome 20"/>
</dbReference>
<reference evidence="2 3" key="1">
    <citation type="journal article" date="2015" name="Sci. Rep.">
        <title>The genome of Leishmania panamensis: insights into genomics of the L. (Viannia) subgenus.</title>
        <authorList>
            <person name="Llanes A."/>
            <person name="Restrepo C.M."/>
            <person name="Vecchio G.D."/>
            <person name="Anguizola F.J."/>
            <person name="Lleonart R."/>
        </authorList>
    </citation>
    <scope>NUCLEOTIDE SEQUENCE [LARGE SCALE GENOMIC DNA]</scope>
    <source>
        <strain evidence="2 3">MHOM/PA/94/PSC-1</strain>
    </source>
</reference>
<dbReference type="OrthoDB" id="270593at2759"/>
<keyword evidence="3" id="KW-1185">Reference proteome</keyword>
<dbReference type="eggNOG" id="ENOG502S5KW">
    <property type="taxonomic scope" value="Eukaryota"/>
</dbReference>
<organism evidence="2 3">
    <name type="scientific">Leishmania panamensis</name>
    <dbReference type="NCBI Taxonomy" id="5679"/>
    <lineage>
        <taxon>Eukaryota</taxon>
        <taxon>Discoba</taxon>
        <taxon>Euglenozoa</taxon>
        <taxon>Kinetoplastea</taxon>
        <taxon>Metakinetoplastina</taxon>
        <taxon>Trypanosomatida</taxon>
        <taxon>Trypanosomatidae</taxon>
        <taxon>Leishmaniinae</taxon>
        <taxon>Leishmania</taxon>
        <taxon>Leishmania guyanensis species complex</taxon>
    </lineage>
</organism>
<evidence type="ECO:0000256" key="1">
    <source>
        <dbReference type="SAM" id="Phobius"/>
    </source>
</evidence>
<dbReference type="RefSeq" id="XP_010698565.1">
    <property type="nucleotide sequence ID" value="XM_010700263.1"/>
</dbReference>
<dbReference type="KEGG" id="lpan:LPMP_203630"/>
<dbReference type="AlphaFoldDB" id="A0A088RPG9"/>
<dbReference type="EMBL" id="CP009389">
    <property type="protein sequence ID" value="AIN97858.1"/>
    <property type="molecule type" value="Genomic_DNA"/>
</dbReference>
<keyword evidence="1" id="KW-0812">Transmembrane</keyword>
<evidence type="ECO:0000313" key="3">
    <source>
        <dbReference type="Proteomes" id="UP000063063"/>
    </source>
</evidence>
<name>A0A088RPG9_LEIPA</name>
<protein>
    <submittedName>
        <fullName evidence="2">Uncharacterized protein</fullName>
    </submittedName>
</protein>
<keyword evidence="1" id="KW-1133">Transmembrane helix</keyword>
<accession>A0A088RPG9</accession>
<dbReference type="VEuPathDB" id="TriTrypDB:LPMP_203630"/>
<keyword evidence="1" id="KW-0472">Membrane</keyword>
<dbReference type="GeneID" id="22574574"/>
<sequence>MGHLADPNKYAAYLDATVLQRRIATFVLVFSVIIVALVMTFSAVQHREARCQDRAHEIEFDFMVRSGSTREDVVTALQAIMAERRCLLDFPPQNDDTPTVVQLDVLDTMTNLIARHGFRLVRRSHGLSYHYELRTLFDKLCGTYPPISMEVMANVDYERVTYRIKALSLMNSTVKYLQQSSLLTKEKNRVTTVTQLQSVFPGFHQLSTSKARLSQTKFAEYTVMGTSQVYYNGSPLDIRVVLQYWRSHDDKLGFWRVVVNTQNIMAERDLLSLKSSIQDGLATRNLLCNATSSNCADQLDVYLQ</sequence>
<proteinExistence type="predicted"/>
<evidence type="ECO:0000313" key="2">
    <source>
        <dbReference type="EMBL" id="AIN97858.1"/>
    </source>
</evidence>
<dbReference type="VEuPathDB" id="TriTrypDB:LPAL13_200042600"/>